<evidence type="ECO:0000256" key="9">
    <source>
        <dbReference type="ARBA" id="ARBA00023180"/>
    </source>
</evidence>
<evidence type="ECO:0000313" key="12">
    <source>
        <dbReference type="Proteomes" id="UP000797356"/>
    </source>
</evidence>
<reference evidence="11" key="2">
    <citation type="submission" date="2019-07" db="EMBL/GenBank/DDBJ databases">
        <authorList>
            <person name="Yang Y."/>
            <person name="Bocs S."/>
            <person name="Baudouin L."/>
        </authorList>
    </citation>
    <scope>NUCLEOTIDE SEQUENCE</scope>
    <source>
        <tissue evidence="11">Spear leaf of Hainan Tall coconut</tissue>
    </source>
</reference>
<dbReference type="GO" id="GO:0032259">
    <property type="term" value="P:methylation"/>
    <property type="evidence" value="ECO:0007669"/>
    <property type="project" value="UniProtKB-KW"/>
</dbReference>
<dbReference type="Proteomes" id="UP000797356">
    <property type="component" value="Chromosome 8"/>
</dbReference>
<dbReference type="FunFam" id="3.40.50.150:FF:000043">
    <property type="entry name" value="probable methyltransferase PMT3"/>
    <property type="match status" value="1"/>
</dbReference>
<proteinExistence type="inferred from homology"/>
<dbReference type="PANTHER" id="PTHR10108:SF1120">
    <property type="entry name" value="METHYLTRANSFERASE PMT8-RELATED"/>
    <property type="match status" value="1"/>
</dbReference>
<reference evidence="11" key="1">
    <citation type="journal article" date="2017" name="Gigascience">
        <title>The genome draft of coconut (Cocos nucifera).</title>
        <authorList>
            <person name="Xiao Y."/>
            <person name="Xu P."/>
            <person name="Fan H."/>
            <person name="Baudouin L."/>
            <person name="Xia W."/>
            <person name="Bocs S."/>
            <person name="Xu J."/>
            <person name="Li Q."/>
            <person name="Guo A."/>
            <person name="Zhou L."/>
            <person name="Li J."/>
            <person name="Wu Y."/>
            <person name="Ma Z."/>
            <person name="Armero A."/>
            <person name="Issali A.E."/>
            <person name="Liu N."/>
            <person name="Peng M."/>
            <person name="Yang Y."/>
        </authorList>
    </citation>
    <scope>NUCLEOTIDE SEQUENCE</scope>
    <source>
        <tissue evidence="11">Spear leaf of Hainan Tall coconut</tissue>
    </source>
</reference>
<dbReference type="GO" id="GO:0000139">
    <property type="term" value="C:Golgi membrane"/>
    <property type="evidence" value="ECO:0007669"/>
    <property type="project" value="UniProtKB-SubCell"/>
</dbReference>
<keyword evidence="8 10" id="KW-0472">Membrane</keyword>
<dbReference type="GO" id="GO:0005802">
    <property type="term" value="C:trans-Golgi network"/>
    <property type="evidence" value="ECO:0007669"/>
    <property type="project" value="TreeGrafter"/>
</dbReference>
<dbReference type="AlphaFoldDB" id="A0A8K0N7A6"/>
<dbReference type="PANTHER" id="PTHR10108">
    <property type="entry name" value="SAM-DEPENDENT METHYLTRANSFERASE"/>
    <property type="match status" value="1"/>
</dbReference>
<evidence type="ECO:0000256" key="10">
    <source>
        <dbReference type="RuleBase" id="RU366043"/>
    </source>
</evidence>
<keyword evidence="4 10" id="KW-0808">Transferase</keyword>
<comment type="caution">
    <text evidence="11">The sequence shown here is derived from an EMBL/GenBank/DDBJ whole genome shotgun (WGS) entry which is preliminary data.</text>
</comment>
<evidence type="ECO:0000256" key="5">
    <source>
        <dbReference type="ARBA" id="ARBA00022692"/>
    </source>
</evidence>
<keyword evidence="6 10" id="KW-0735">Signal-anchor</keyword>
<dbReference type="OrthoDB" id="2013972at2759"/>
<keyword evidence="5 10" id="KW-0812">Transmembrane</keyword>
<dbReference type="InterPro" id="IPR009346">
    <property type="entry name" value="GRIM-19"/>
</dbReference>
<dbReference type="Gene3D" id="3.40.50.150">
    <property type="entry name" value="Vaccinia Virus protein VP39"/>
    <property type="match status" value="1"/>
</dbReference>
<dbReference type="InterPro" id="IPR029063">
    <property type="entry name" value="SAM-dependent_MTases_sf"/>
</dbReference>
<keyword evidence="12" id="KW-1185">Reference proteome</keyword>
<evidence type="ECO:0000256" key="8">
    <source>
        <dbReference type="ARBA" id="ARBA00023136"/>
    </source>
</evidence>
<name>A0A8K0N7A6_COCNU</name>
<comment type="similarity">
    <text evidence="2 10">Belongs to the methyltransferase superfamily.</text>
</comment>
<dbReference type="Pfam" id="PF03141">
    <property type="entry name" value="Methyltransf_29"/>
    <property type="match status" value="1"/>
</dbReference>
<organism evidence="11 12">
    <name type="scientific">Cocos nucifera</name>
    <name type="common">Coconut palm</name>
    <dbReference type="NCBI Taxonomy" id="13894"/>
    <lineage>
        <taxon>Eukaryota</taxon>
        <taxon>Viridiplantae</taxon>
        <taxon>Streptophyta</taxon>
        <taxon>Embryophyta</taxon>
        <taxon>Tracheophyta</taxon>
        <taxon>Spermatophyta</taxon>
        <taxon>Magnoliopsida</taxon>
        <taxon>Liliopsida</taxon>
        <taxon>Arecaceae</taxon>
        <taxon>Arecoideae</taxon>
        <taxon>Cocoseae</taxon>
        <taxon>Attaleinae</taxon>
        <taxon>Cocos</taxon>
    </lineage>
</organism>
<feature type="transmembrane region" description="Helical" evidence="10">
    <location>
        <begin position="44"/>
        <end position="62"/>
    </location>
</feature>
<accession>A0A8K0N7A6</accession>
<keyword evidence="7 10" id="KW-1133">Transmembrane helix</keyword>
<dbReference type="GO" id="GO:0005768">
    <property type="term" value="C:endosome"/>
    <property type="evidence" value="ECO:0007669"/>
    <property type="project" value="TreeGrafter"/>
</dbReference>
<dbReference type="InterPro" id="IPR004159">
    <property type="entry name" value="Put_SAM_MeTrfase"/>
</dbReference>
<evidence type="ECO:0000256" key="2">
    <source>
        <dbReference type="ARBA" id="ARBA00008361"/>
    </source>
</evidence>
<dbReference type="GO" id="GO:0008168">
    <property type="term" value="F:methyltransferase activity"/>
    <property type="evidence" value="ECO:0007669"/>
    <property type="project" value="UniProtKB-UniRule"/>
</dbReference>
<evidence type="ECO:0000256" key="3">
    <source>
        <dbReference type="ARBA" id="ARBA00022603"/>
    </source>
</evidence>
<evidence type="ECO:0000256" key="4">
    <source>
        <dbReference type="ARBA" id="ARBA00022679"/>
    </source>
</evidence>
<dbReference type="SUPFAM" id="SSF53335">
    <property type="entry name" value="S-adenosyl-L-methionine-dependent methyltransferases"/>
    <property type="match status" value="1"/>
</dbReference>
<dbReference type="EC" id="2.1.1.-" evidence="10"/>
<protein>
    <recommendedName>
        <fullName evidence="10">Methyltransferase</fullName>
        <ecNumber evidence="10">2.1.1.-</ecNumber>
    </recommendedName>
</protein>
<dbReference type="EMBL" id="CM017879">
    <property type="protein sequence ID" value="KAG1359742.1"/>
    <property type="molecule type" value="Genomic_DNA"/>
</dbReference>
<evidence type="ECO:0000313" key="11">
    <source>
        <dbReference type="EMBL" id="KAG1359742.1"/>
    </source>
</evidence>
<gene>
    <name evidence="11" type="ORF">COCNU_08G011880</name>
</gene>
<evidence type="ECO:0000256" key="7">
    <source>
        <dbReference type="ARBA" id="ARBA00022989"/>
    </source>
</evidence>
<evidence type="ECO:0000256" key="6">
    <source>
        <dbReference type="ARBA" id="ARBA00022968"/>
    </source>
</evidence>
<keyword evidence="3 10" id="KW-0489">Methyltransferase</keyword>
<comment type="subcellular location">
    <subcellularLocation>
        <location evidence="1">Golgi apparatus membrane</location>
        <topology evidence="1">Single-pass type II membrane protein</topology>
    </subcellularLocation>
    <subcellularLocation>
        <location evidence="10">Membrane</location>
        <topology evidence="10">Single-pass type II membrane protein</topology>
    </subcellularLocation>
</comment>
<keyword evidence="9 10" id="KW-0325">Glycoprotein</keyword>
<evidence type="ECO:0000256" key="1">
    <source>
        <dbReference type="ARBA" id="ARBA00004323"/>
    </source>
</evidence>
<dbReference type="Pfam" id="PF06212">
    <property type="entry name" value="GRIM-19"/>
    <property type="match status" value="1"/>
</dbReference>
<sequence length="701" mass="80116">MTEAVIRKKPGMVSVKEMPVLQDGPPPGGFPPVRYARRIPNKGPSAVAIFLTAFGAFSWGVYQVGKGNKIRRELKEEKYAARRAILPMLQAEEDERFVKEWKKYLGEEARIMKDVPGWKVGESVYHSGRWVPPATGELRPDVWFCSRLSASRSIFADFLSFLFKRLGSLIRKERQYKFSERFLFLYYGSFFGPRRQHASSALEYGSRFSRSIGWSNDDSGEAGKSDESIIELEDGDGSLVPKSYPICDDRHSELIPCLDRNLISQTRLKLDLSLMEHYERHCPQPERRFNCLIPPPLGYKIPIKWPKSRDEVWQVNIPHTHLAHEKSDQRWMVVKGDKIVFPGGGTHFHYGADKYIASLANMLNFTNNNLNNEGRIRMVLDVGCGVASFGGYLLSSNIIAMSLAPNDVHQNQIQFALERGIPAYLGVLGTKRLPYPSRSFELAHCSRCRIDWLQRDGILLLELDRLLRPGGYFAYSSPEAYAQDEEDLRIWRAMSALVERMCWKIAAKRNQTVIWVKPLTNDCYMNRAPGTRPPLCRSDDDPDAVWGVPMKACITPYSGQNHRDQGSGLIPWPARLTTPPPRLADFGISSETFDKDMEIWQERVESYWSLLSPKIRPNTLRNLMDMKANMGSFAAALRDKDVWVMNVVPEDGPNTLKIIYDRGLIGTMHDCHVCRIRQWYRGFQEKQRSILAVSLLIIVEM</sequence>